<keyword evidence="12" id="KW-1185">Reference proteome</keyword>
<evidence type="ECO:0000259" key="10">
    <source>
        <dbReference type="PROSITE" id="PS50850"/>
    </source>
</evidence>
<feature type="transmembrane region" description="Helical" evidence="8">
    <location>
        <begin position="104"/>
        <end position="124"/>
    </location>
</feature>
<feature type="transmembrane region" description="Helical" evidence="8">
    <location>
        <begin position="78"/>
        <end position="98"/>
    </location>
</feature>
<feature type="transmembrane region" description="Helical" evidence="8">
    <location>
        <begin position="52"/>
        <end position="71"/>
    </location>
</feature>
<comment type="subcellular location">
    <subcellularLocation>
        <location evidence="1">Membrane</location>
        <topology evidence="1">Multi-pass membrane protein</topology>
    </subcellularLocation>
</comment>
<dbReference type="InterPro" id="IPR036259">
    <property type="entry name" value="MFS_trans_sf"/>
</dbReference>
<feature type="transmembrane region" description="Helical" evidence="8">
    <location>
        <begin position="300"/>
        <end position="318"/>
    </location>
</feature>
<keyword evidence="6 8" id="KW-0472">Membrane</keyword>
<protein>
    <submittedName>
        <fullName evidence="11">MFS general substrate transporter</fullName>
    </submittedName>
</protein>
<dbReference type="Gene3D" id="1.20.1250.20">
    <property type="entry name" value="MFS general substrate transporter like domains"/>
    <property type="match status" value="1"/>
</dbReference>
<dbReference type="eggNOG" id="KOG0254">
    <property type="taxonomic scope" value="Eukaryota"/>
</dbReference>
<dbReference type="InterPro" id="IPR005828">
    <property type="entry name" value="MFS_sugar_transport-like"/>
</dbReference>
<evidence type="ECO:0000256" key="4">
    <source>
        <dbReference type="ARBA" id="ARBA00022692"/>
    </source>
</evidence>
<dbReference type="KEGG" id="glz:GLAREA_07942"/>
<name>S3CBX1_GLAL2</name>
<gene>
    <name evidence="11" type="ORF">GLAREA_07942</name>
</gene>
<feature type="transmembrane region" description="Helical" evidence="8">
    <location>
        <begin position="170"/>
        <end position="191"/>
    </location>
</feature>
<evidence type="ECO:0000256" key="3">
    <source>
        <dbReference type="ARBA" id="ARBA00022448"/>
    </source>
</evidence>
<evidence type="ECO:0000256" key="7">
    <source>
        <dbReference type="RuleBase" id="RU003346"/>
    </source>
</evidence>
<evidence type="ECO:0000256" key="9">
    <source>
        <dbReference type="SAM" id="SignalP"/>
    </source>
</evidence>
<dbReference type="FunFam" id="1.20.1250.20:FF:000090">
    <property type="entry name" value="MFS sugar transporter, putative"/>
    <property type="match status" value="1"/>
</dbReference>
<dbReference type="GeneID" id="19466993"/>
<feature type="transmembrane region" description="Helical" evidence="8">
    <location>
        <begin position="327"/>
        <end position="344"/>
    </location>
</feature>
<evidence type="ECO:0000256" key="5">
    <source>
        <dbReference type="ARBA" id="ARBA00022989"/>
    </source>
</evidence>
<evidence type="ECO:0000256" key="8">
    <source>
        <dbReference type="SAM" id="Phobius"/>
    </source>
</evidence>
<keyword evidence="5 8" id="KW-1133">Transmembrane helix</keyword>
<accession>S3CBX1</accession>
<evidence type="ECO:0000256" key="1">
    <source>
        <dbReference type="ARBA" id="ARBA00004141"/>
    </source>
</evidence>
<evidence type="ECO:0000313" key="12">
    <source>
        <dbReference type="Proteomes" id="UP000016922"/>
    </source>
</evidence>
<feature type="transmembrane region" description="Helical" evidence="8">
    <location>
        <begin position="356"/>
        <end position="383"/>
    </location>
</feature>
<dbReference type="PRINTS" id="PR00171">
    <property type="entry name" value="SUGRTRNSPORT"/>
</dbReference>
<feature type="transmembrane region" description="Helical" evidence="8">
    <location>
        <begin position="259"/>
        <end position="280"/>
    </location>
</feature>
<dbReference type="HOGENOM" id="CLU_001265_30_13_1"/>
<feature type="domain" description="Major facilitator superfamily (MFS) profile" evidence="10">
    <location>
        <begin position="9"/>
        <end position="450"/>
    </location>
</feature>
<dbReference type="PANTHER" id="PTHR48022:SF80">
    <property type="entry name" value="SUGAR TRANSPORTER, PUTATIVE (AFU_ORTHOLOGUE AFUA_3G12170)-RELATED"/>
    <property type="match status" value="1"/>
</dbReference>
<feature type="signal peptide" evidence="9">
    <location>
        <begin position="1"/>
        <end position="16"/>
    </location>
</feature>
<dbReference type="InterPro" id="IPR020846">
    <property type="entry name" value="MFS_dom"/>
</dbReference>
<comment type="similarity">
    <text evidence="2 7">Belongs to the major facilitator superfamily. Sugar transporter (TC 2.A.1.1) family.</text>
</comment>
<dbReference type="OrthoDB" id="6612291at2759"/>
<dbReference type="SUPFAM" id="SSF103473">
    <property type="entry name" value="MFS general substrate transporter"/>
    <property type="match status" value="1"/>
</dbReference>
<proteinExistence type="inferred from homology"/>
<evidence type="ECO:0000256" key="2">
    <source>
        <dbReference type="ARBA" id="ARBA00010992"/>
    </source>
</evidence>
<dbReference type="Proteomes" id="UP000016922">
    <property type="component" value="Unassembled WGS sequence"/>
</dbReference>
<dbReference type="InterPro" id="IPR050360">
    <property type="entry name" value="MFS_Sugar_Transporters"/>
</dbReference>
<organism evidence="11 12">
    <name type="scientific">Glarea lozoyensis (strain ATCC 20868 / MF5171)</name>
    <dbReference type="NCBI Taxonomy" id="1116229"/>
    <lineage>
        <taxon>Eukaryota</taxon>
        <taxon>Fungi</taxon>
        <taxon>Dikarya</taxon>
        <taxon>Ascomycota</taxon>
        <taxon>Pezizomycotina</taxon>
        <taxon>Leotiomycetes</taxon>
        <taxon>Helotiales</taxon>
        <taxon>Helotiaceae</taxon>
        <taxon>Glarea</taxon>
    </lineage>
</organism>
<feature type="transmembrane region" description="Helical" evidence="8">
    <location>
        <begin position="136"/>
        <end position="158"/>
    </location>
</feature>
<dbReference type="NCBIfam" id="TIGR00879">
    <property type="entry name" value="SP"/>
    <property type="match status" value="1"/>
</dbReference>
<dbReference type="AlphaFoldDB" id="S3CBX1"/>
<dbReference type="PROSITE" id="PS50850">
    <property type="entry name" value="MFS"/>
    <property type="match status" value="1"/>
</dbReference>
<keyword evidence="4 8" id="KW-0812">Transmembrane</keyword>
<dbReference type="Pfam" id="PF00083">
    <property type="entry name" value="Sugar_tr"/>
    <property type="match status" value="1"/>
</dbReference>
<feature type="transmembrane region" description="Helical" evidence="8">
    <location>
        <begin position="395"/>
        <end position="414"/>
    </location>
</feature>
<dbReference type="PANTHER" id="PTHR48022">
    <property type="entry name" value="PLASTIDIC GLUCOSE TRANSPORTER 4"/>
    <property type="match status" value="1"/>
</dbReference>
<dbReference type="GO" id="GO:0016020">
    <property type="term" value="C:membrane"/>
    <property type="evidence" value="ECO:0007669"/>
    <property type="project" value="UniProtKB-SubCell"/>
</dbReference>
<feature type="chain" id="PRO_5004518580" evidence="9">
    <location>
        <begin position="17"/>
        <end position="492"/>
    </location>
</feature>
<dbReference type="PROSITE" id="PS00216">
    <property type="entry name" value="SUGAR_TRANSPORT_1"/>
    <property type="match status" value="2"/>
</dbReference>
<reference evidence="11 12" key="1">
    <citation type="journal article" date="2013" name="BMC Genomics">
        <title>Genomics-driven discovery of the pneumocandin biosynthetic gene cluster in the fungus Glarea lozoyensis.</title>
        <authorList>
            <person name="Chen L."/>
            <person name="Yue Q."/>
            <person name="Zhang X."/>
            <person name="Xiang M."/>
            <person name="Wang C."/>
            <person name="Li S."/>
            <person name="Che Y."/>
            <person name="Ortiz-Lopez F.J."/>
            <person name="Bills G.F."/>
            <person name="Liu X."/>
            <person name="An Z."/>
        </authorList>
    </citation>
    <scope>NUCLEOTIDE SEQUENCE [LARGE SCALE GENOMIC DNA]</scope>
    <source>
        <strain evidence="12">ATCC 20868 / MF5171</strain>
    </source>
</reference>
<dbReference type="OMA" id="GWLIMFQ"/>
<keyword evidence="3 7" id="KW-0813">Transport</keyword>
<dbReference type="GO" id="GO:0005351">
    <property type="term" value="F:carbohydrate:proton symporter activity"/>
    <property type="evidence" value="ECO:0007669"/>
    <property type="project" value="TreeGrafter"/>
</dbReference>
<evidence type="ECO:0000313" key="11">
    <source>
        <dbReference type="EMBL" id="EPE24092.1"/>
    </source>
</evidence>
<feature type="transmembrane region" description="Helical" evidence="8">
    <location>
        <begin position="426"/>
        <end position="446"/>
    </location>
</feature>
<evidence type="ECO:0000256" key="6">
    <source>
        <dbReference type="ARBA" id="ARBA00023136"/>
    </source>
</evidence>
<dbReference type="EMBL" id="KE145373">
    <property type="protein sequence ID" value="EPE24092.1"/>
    <property type="molecule type" value="Genomic_DNA"/>
</dbReference>
<sequence>MGRLFNISLSIFAATGSFMFGYDAGVMTDVIGSNNFLNYFNTTNTSPTIGAINSTFNGGAVFGSLMGGLTMDRFGRKMTIQIGAIICTVGAILQASAVSLSMILVGRIMAGWAVGLLSMSVPVYQSECAHPDIRGLIVGMAQQMIGVGFIVSTWVGYGAHHAGDHTSFQWRFPLAFQALPCVILAIGMFFLPESPRHLMATDREEEAMRVLQKLHYNGNNGDWIQSEFNEIKQTLAAENAITVPGWRIMFTVPQWRTRLMHGVAVQVFTQLSGINVIGYYQVVMYEALGFKGSKALLISGIYNCVGPLANLIFIVFLLDRVGRRKPLLFGTIGITCALICEAVINSQNEEGTRHSLSIAGVFFLFLVSVIFSLSFGPISWVYMSEVMPMQIRARGNAFATGIGNWLVATLFAQVSPIGLGKIGWKFYFVFVAFNIIVTFPVIFFFFKETKQVSLEDIDLLFGERALGTLPDDLTKEGITEVQVEHHQGENKV</sequence>
<dbReference type="RefSeq" id="XP_008088180.1">
    <property type="nucleotide sequence ID" value="XM_008089989.1"/>
</dbReference>
<keyword evidence="9" id="KW-0732">Signal</keyword>
<dbReference type="InterPro" id="IPR003663">
    <property type="entry name" value="Sugar/inositol_transpt"/>
</dbReference>
<dbReference type="InterPro" id="IPR005829">
    <property type="entry name" value="Sugar_transporter_CS"/>
</dbReference>